<protein>
    <submittedName>
        <fullName evidence="3">Chromosome 3, complete genome</fullName>
    </submittedName>
</protein>
<evidence type="ECO:0000313" key="3">
    <source>
        <dbReference type="EMBL" id="CEF85911.1"/>
    </source>
</evidence>
<dbReference type="RefSeq" id="XP_011323249.1">
    <property type="nucleotide sequence ID" value="XM_011324947.1"/>
</dbReference>
<dbReference type="OrthoDB" id="5416609at2759"/>
<feature type="region of interest" description="Disordered" evidence="1">
    <location>
        <begin position="527"/>
        <end position="582"/>
    </location>
</feature>
<dbReference type="InterPro" id="IPR010730">
    <property type="entry name" value="HET"/>
</dbReference>
<dbReference type="AlphaFoldDB" id="I1RLJ9"/>
<dbReference type="KEGG" id="fgr:FGSG_04802"/>
<dbReference type="PANTHER" id="PTHR24148">
    <property type="entry name" value="ANKYRIN REPEAT DOMAIN-CONTAINING PROTEIN 39 HOMOLOG-RELATED"/>
    <property type="match status" value="1"/>
</dbReference>
<sequence length="637" mass="71923">MAALYHYTALDHNGMIRILTLSPAFCNEHDINIKLTSASLDTCAFEALSYTWATEDGDATLSHSIYCEGAVIKVSKNCKNALQKLRSKNKERELWIDAVCIDQSNHEERGRQVAMMDLIYLRAKRVVIWLGDASKVRDSKSGHPISDIFMSYLRSMVPDIRKSEALSDKPAPLHLYSNLTRQAAEYVTSGYMTTLVRGFLDVVLRPWWERVWVVQEAALNMSTTVICGEQEVDYKDFYDFFSHVYGDISHDGGLTFTLLEGFKHQMYSVYLVRERVHDLGPATVLYDVLARSRRLRATDKRDHIFALHNIIGDLKNQLPPPDYKASEDFPSWVTNWSQRPQLHIPPSDGLYNASKGFSACYSVLSDRKRLTAHGIFVDILQDIPKADASSYQYPYVPYKGILGYQKSCSTGLSLKRYPTGEDVRDVLWRTLCWNVDSHCHYPAEARLAQSFDKFHEALFSGNSMEQIERDLLEKATAFNDICVHSMPIGITSRGYLASVPWTSEPGDVIAILAGDGRGNDSLMVTRRRRFSGDDPDKTRLSTQRSHADEGQDHYDHSREAAPTEIHLSQGRGSSRNGSGEDVGITGLANLLRRVRVPGKKEEKMIDVVVIGGHARDETYVSGDNPKLMKIGDLKYEM</sequence>
<reference evidence="4" key="4">
    <citation type="submission" date="2017-01" db="UniProtKB">
        <authorList>
            <consortium name="EnsemblFungi"/>
        </authorList>
    </citation>
    <scope>IDENTIFICATION</scope>
    <source>
        <strain evidence="4">PH-1 / ATCC MYA-4620 / FGSC 9075 / NRRL 31084</strain>
    </source>
</reference>
<feature type="compositionally biased region" description="Low complexity" evidence="1">
    <location>
        <begin position="568"/>
        <end position="579"/>
    </location>
</feature>
<evidence type="ECO:0000256" key="1">
    <source>
        <dbReference type="SAM" id="MobiDB-lite"/>
    </source>
</evidence>
<proteinExistence type="predicted"/>
<reference evidence="4 5" key="1">
    <citation type="journal article" date="2007" name="Science">
        <title>The Fusarium graminearum genome reveals a link between localized polymorphism and pathogen specialization.</title>
        <authorList>
            <person name="Cuomo C.A."/>
            <person name="Gueldener U."/>
            <person name="Xu J.-R."/>
            <person name="Trail F."/>
            <person name="Turgeon B.G."/>
            <person name="Di Pietro A."/>
            <person name="Walton J.D."/>
            <person name="Ma L.-J."/>
            <person name="Baker S.E."/>
            <person name="Rep M."/>
            <person name="Adam G."/>
            <person name="Antoniw J."/>
            <person name="Baldwin T."/>
            <person name="Calvo S.E."/>
            <person name="Chang Y.-L."/>
            <person name="DeCaprio D."/>
            <person name="Gale L.R."/>
            <person name="Gnerre S."/>
            <person name="Goswami R.S."/>
            <person name="Hammond-Kosack K."/>
            <person name="Harris L.J."/>
            <person name="Hilburn K."/>
            <person name="Kennell J.C."/>
            <person name="Kroken S."/>
            <person name="Magnuson J.K."/>
            <person name="Mannhaupt G."/>
            <person name="Mauceli E.W."/>
            <person name="Mewes H.-W."/>
            <person name="Mitterbauer R."/>
            <person name="Muehlbauer G."/>
            <person name="Muensterkoetter M."/>
            <person name="Nelson D."/>
            <person name="O'Donnell K."/>
            <person name="Ouellet T."/>
            <person name="Qi W."/>
            <person name="Quesneville H."/>
            <person name="Roncero M.I.G."/>
            <person name="Seong K.-Y."/>
            <person name="Tetko I.V."/>
            <person name="Urban M."/>
            <person name="Waalwijk C."/>
            <person name="Ward T.J."/>
            <person name="Yao J."/>
            <person name="Birren B.W."/>
            <person name="Kistler H.C."/>
        </authorList>
    </citation>
    <scope>NUCLEOTIDE SEQUENCE [LARGE SCALE GENOMIC DNA]</scope>
    <source>
        <strain evidence="5">ATCC MYA-4620 / CBS 123657 / FGSC 9075 / NRRL 31084 / PH-1</strain>
        <strain evidence="4">PH-1 / ATCC MYA-4620 / FGSC 9075 / NRRL 31084</strain>
    </source>
</reference>
<gene>
    <name evidence="3" type="ORF">FGRAMPH1_01T16347</name>
</gene>
<keyword evidence="5" id="KW-1185">Reference proteome</keyword>
<dbReference type="EMBL" id="HG970334">
    <property type="protein sequence ID" value="CEF85911.1"/>
    <property type="molecule type" value="Genomic_DNA"/>
</dbReference>
<reference evidence="3 5" key="3">
    <citation type="journal article" date="2015" name="BMC Genomics">
        <title>The completed genome sequence of the pathogenic ascomycete fungus Fusarium graminearum.</title>
        <authorList>
            <person name="King R."/>
            <person name="Urban M."/>
            <person name="Hammond-Kosack M.C."/>
            <person name="Hassani-Pak K."/>
            <person name="Hammond-Kosack K.E."/>
        </authorList>
    </citation>
    <scope>NUCLEOTIDE SEQUENCE [LARGE SCALE GENOMIC DNA]</scope>
    <source>
        <strain evidence="5">ATCC MYA-4620 / CBS 123657 / FGSC 9075 / NRRL 31084 / PH-1</strain>
        <strain evidence="3">PH-1</strain>
    </source>
</reference>
<evidence type="ECO:0000313" key="5">
    <source>
        <dbReference type="Proteomes" id="UP000070720"/>
    </source>
</evidence>
<feature type="domain" description="Heterokaryon incompatibility" evidence="2">
    <location>
        <begin position="45"/>
        <end position="216"/>
    </location>
</feature>
<accession>I1RLJ9</accession>
<dbReference type="InParanoid" id="I1RLJ9"/>
<dbReference type="Proteomes" id="UP000070720">
    <property type="component" value="Chromosome 3"/>
</dbReference>
<dbReference type="eggNOG" id="ENOG502SJXX">
    <property type="taxonomic scope" value="Eukaryota"/>
</dbReference>
<dbReference type="PANTHER" id="PTHR24148:SF73">
    <property type="entry name" value="HET DOMAIN PROTEIN (AFU_ORTHOLOGUE AFUA_8G01020)"/>
    <property type="match status" value="1"/>
</dbReference>
<feature type="compositionally biased region" description="Basic and acidic residues" evidence="1">
    <location>
        <begin position="530"/>
        <end position="561"/>
    </location>
</feature>
<name>I1RLJ9_GIBZE</name>
<dbReference type="InterPro" id="IPR052895">
    <property type="entry name" value="HetReg/Transcr_Mod"/>
</dbReference>
<evidence type="ECO:0000259" key="2">
    <source>
        <dbReference type="Pfam" id="PF06985"/>
    </source>
</evidence>
<dbReference type="VEuPathDB" id="FungiDB:FGRAMPH1_01G16347"/>
<dbReference type="Pfam" id="PF06985">
    <property type="entry name" value="HET"/>
    <property type="match status" value="1"/>
</dbReference>
<dbReference type="HOGENOM" id="CLU_004184_7_2_1"/>
<evidence type="ECO:0000313" key="4">
    <source>
        <dbReference type="EnsemblFungi" id="CEF85911"/>
    </source>
</evidence>
<dbReference type="EnsemblFungi" id="CEF85911">
    <property type="protein sequence ID" value="CEF85911"/>
    <property type="gene ID" value="FGRRES_04802"/>
</dbReference>
<organism evidence="3 5">
    <name type="scientific">Gibberella zeae (strain ATCC MYA-4620 / CBS 123657 / FGSC 9075 / NRRL 31084 / PH-1)</name>
    <name type="common">Wheat head blight fungus</name>
    <name type="synonym">Fusarium graminearum</name>
    <dbReference type="NCBI Taxonomy" id="229533"/>
    <lineage>
        <taxon>Eukaryota</taxon>
        <taxon>Fungi</taxon>
        <taxon>Dikarya</taxon>
        <taxon>Ascomycota</taxon>
        <taxon>Pezizomycotina</taxon>
        <taxon>Sordariomycetes</taxon>
        <taxon>Hypocreomycetidae</taxon>
        <taxon>Hypocreales</taxon>
        <taxon>Nectriaceae</taxon>
        <taxon>Fusarium</taxon>
    </lineage>
</organism>
<dbReference type="STRING" id="229533.I1RLJ9"/>
<reference evidence="4 5" key="2">
    <citation type="journal article" date="2010" name="Nature">
        <title>Comparative genomics reveals mobile pathogenicity chromosomes in Fusarium.</title>
        <authorList>
            <person name="Ma L.J."/>
            <person name="van der Does H.C."/>
            <person name="Borkovich K.A."/>
            <person name="Coleman J.J."/>
            <person name="Daboussi M.J."/>
            <person name="Di Pietro A."/>
            <person name="Dufresne M."/>
            <person name="Freitag M."/>
            <person name="Grabherr M."/>
            <person name="Henrissat B."/>
            <person name="Houterman P.M."/>
            <person name="Kang S."/>
            <person name="Shim W.B."/>
            <person name="Woloshuk C."/>
            <person name="Xie X."/>
            <person name="Xu J.R."/>
            <person name="Antoniw J."/>
            <person name="Baker S.E."/>
            <person name="Bluhm B.H."/>
            <person name="Breakspear A."/>
            <person name="Brown D.W."/>
            <person name="Butchko R.A."/>
            <person name="Chapman S."/>
            <person name="Coulson R."/>
            <person name="Coutinho P.M."/>
            <person name="Danchin E.G."/>
            <person name="Diener A."/>
            <person name="Gale L.R."/>
            <person name="Gardiner D.M."/>
            <person name="Goff S."/>
            <person name="Hammond-Kosack K.E."/>
            <person name="Hilburn K."/>
            <person name="Hua-Van A."/>
            <person name="Jonkers W."/>
            <person name="Kazan K."/>
            <person name="Kodira C.D."/>
            <person name="Koehrsen M."/>
            <person name="Kumar L."/>
            <person name="Lee Y.H."/>
            <person name="Li L."/>
            <person name="Manners J.M."/>
            <person name="Miranda-Saavedra D."/>
            <person name="Mukherjee M."/>
            <person name="Park G."/>
            <person name="Park J."/>
            <person name="Park S.Y."/>
            <person name="Proctor R.H."/>
            <person name="Regev A."/>
            <person name="Ruiz-Roldan M.C."/>
            <person name="Sain D."/>
            <person name="Sakthikumar S."/>
            <person name="Sykes S."/>
            <person name="Schwartz D.C."/>
            <person name="Turgeon B.G."/>
            <person name="Wapinski I."/>
            <person name="Yoder O."/>
            <person name="Young S."/>
            <person name="Zeng Q."/>
            <person name="Zhou S."/>
            <person name="Galagan J."/>
            <person name="Cuomo C.A."/>
            <person name="Kistler H.C."/>
            <person name="Rep M."/>
        </authorList>
    </citation>
    <scope>GENOME REANNOTATION</scope>
    <source>
        <strain evidence="5">ATCC MYA-4620 / CBS 123657 / FGSC 9075 / NRRL 31084 / PH-1</strain>
        <strain evidence="4">PH-1 / ATCC MYA-4620 / FGSC 9075 / NRRL 31084</strain>
    </source>
</reference>
<accession>A0A098DVI7</accession>